<organism evidence="2">
    <name type="scientific">marine sediment metagenome</name>
    <dbReference type="NCBI Taxonomy" id="412755"/>
    <lineage>
        <taxon>unclassified sequences</taxon>
        <taxon>metagenomes</taxon>
        <taxon>ecological metagenomes</taxon>
    </lineage>
</organism>
<name>A0A0F9CXI3_9ZZZZ</name>
<keyword evidence="1" id="KW-0812">Transmembrane</keyword>
<evidence type="ECO:0000256" key="1">
    <source>
        <dbReference type="SAM" id="Phobius"/>
    </source>
</evidence>
<accession>A0A0F9CXI3</accession>
<dbReference type="EMBL" id="LAZR01034111">
    <property type="protein sequence ID" value="KKL46226.1"/>
    <property type="molecule type" value="Genomic_DNA"/>
</dbReference>
<keyword evidence="1" id="KW-1133">Transmembrane helix</keyword>
<feature type="transmembrane region" description="Helical" evidence="1">
    <location>
        <begin position="6"/>
        <end position="35"/>
    </location>
</feature>
<keyword evidence="1" id="KW-0472">Membrane</keyword>
<dbReference type="AlphaFoldDB" id="A0A0F9CXI3"/>
<comment type="caution">
    <text evidence="2">The sequence shown here is derived from an EMBL/GenBank/DDBJ whole genome shotgun (WGS) entry which is preliminary data.</text>
</comment>
<sequence>MKTIWSIFLLLVYGGVAGFLMVFVLNLAGLPGALLGGMPGKRSKQRFIFGSIVSALGQSYVNLAFVSFIVSWTHLAARRDDVVGFLVWPVAFLAVQVPTLTNLARARIEAREQEHASVQVEALHLTYLATLLAFPLFAFLPILMNGWAWVPMVSSMIGAE</sequence>
<feature type="transmembrane region" description="Helical" evidence="1">
    <location>
        <begin position="47"/>
        <end position="70"/>
    </location>
</feature>
<evidence type="ECO:0000313" key="2">
    <source>
        <dbReference type="EMBL" id="KKL46226.1"/>
    </source>
</evidence>
<protein>
    <submittedName>
        <fullName evidence="2">Uncharacterized protein</fullName>
    </submittedName>
</protein>
<feature type="transmembrane region" description="Helical" evidence="1">
    <location>
        <begin position="82"/>
        <end position="104"/>
    </location>
</feature>
<feature type="transmembrane region" description="Helical" evidence="1">
    <location>
        <begin position="125"/>
        <end position="150"/>
    </location>
</feature>
<proteinExistence type="predicted"/>
<gene>
    <name evidence="2" type="ORF">LCGC14_2347680</name>
</gene>
<reference evidence="2" key="1">
    <citation type="journal article" date="2015" name="Nature">
        <title>Complex archaea that bridge the gap between prokaryotes and eukaryotes.</title>
        <authorList>
            <person name="Spang A."/>
            <person name="Saw J.H."/>
            <person name="Jorgensen S.L."/>
            <person name="Zaremba-Niedzwiedzka K."/>
            <person name="Martijn J."/>
            <person name="Lind A.E."/>
            <person name="van Eijk R."/>
            <person name="Schleper C."/>
            <person name="Guy L."/>
            <person name="Ettema T.J."/>
        </authorList>
    </citation>
    <scope>NUCLEOTIDE SEQUENCE</scope>
</reference>